<dbReference type="InterPro" id="IPR012187">
    <property type="entry name" value="Disulphide_bond_form_BdbC"/>
</dbReference>
<dbReference type="GO" id="GO:0016020">
    <property type="term" value="C:membrane"/>
    <property type="evidence" value="ECO:0007669"/>
    <property type="project" value="UniProtKB-SubCell"/>
</dbReference>
<dbReference type="GO" id="GO:0006457">
    <property type="term" value="P:protein folding"/>
    <property type="evidence" value="ECO:0007669"/>
    <property type="project" value="InterPro"/>
</dbReference>
<dbReference type="OrthoDB" id="158402at2"/>
<keyword evidence="14" id="KW-1185">Reference proteome</keyword>
<comment type="similarity">
    <text evidence="2">Belongs to the DsbB family. BdbC subfamily.</text>
</comment>
<dbReference type="KEGG" id="pbf:CFX0092_B0604"/>
<feature type="transmembrane region" description="Helical" evidence="12">
    <location>
        <begin position="12"/>
        <end position="30"/>
    </location>
</feature>
<dbReference type="EMBL" id="LN890656">
    <property type="protein sequence ID" value="CUS06138.1"/>
    <property type="molecule type" value="Genomic_DNA"/>
</dbReference>
<protein>
    <submittedName>
        <fullName evidence="13">Disulfide bond formation protein C</fullName>
    </submittedName>
</protein>
<evidence type="ECO:0000256" key="4">
    <source>
        <dbReference type="ARBA" id="ARBA00022692"/>
    </source>
</evidence>
<dbReference type="PANTHER" id="PTHR43469">
    <property type="entry name" value="DISULFIDE FORMATION PROTEIN-RELATED"/>
    <property type="match status" value="1"/>
</dbReference>
<accession>A0A160T9I2</accession>
<dbReference type="SUPFAM" id="SSF158442">
    <property type="entry name" value="DsbB-like"/>
    <property type="match status" value="1"/>
</dbReference>
<keyword evidence="6 12" id="KW-1133">Transmembrane helix</keyword>
<name>A0A160T9I2_9CHLR</name>
<dbReference type="NCBIfam" id="NF002849">
    <property type="entry name" value="PRK03113.1"/>
    <property type="match status" value="1"/>
</dbReference>
<evidence type="ECO:0000256" key="11">
    <source>
        <dbReference type="ARBA" id="ARBA00023284"/>
    </source>
</evidence>
<comment type="subcellular location">
    <subcellularLocation>
        <location evidence="1">Membrane</location>
        <topology evidence="1">Multi-pass membrane protein</topology>
    </subcellularLocation>
</comment>
<evidence type="ECO:0000256" key="10">
    <source>
        <dbReference type="ARBA" id="ARBA00023186"/>
    </source>
</evidence>
<evidence type="ECO:0000313" key="14">
    <source>
        <dbReference type="Proteomes" id="UP000215027"/>
    </source>
</evidence>
<proteinExistence type="inferred from homology"/>
<dbReference type="AlphaFoldDB" id="A0A160T9I2"/>
<dbReference type="RefSeq" id="WP_095045454.1">
    <property type="nucleotide sequence ID" value="NZ_LN890656.1"/>
</dbReference>
<dbReference type="PANTHER" id="PTHR43469:SF1">
    <property type="entry name" value="SPBETA PROPHAGE-DERIVED DISULFIDE BOND FORMATION PROTEIN B"/>
    <property type="match status" value="1"/>
</dbReference>
<evidence type="ECO:0000256" key="1">
    <source>
        <dbReference type="ARBA" id="ARBA00004141"/>
    </source>
</evidence>
<keyword evidence="10" id="KW-0143">Chaperone</keyword>
<feature type="transmembrane region" description="Helical" evidence="12">
    <location>
        <begin position="67"/>
        <end position="86"/>
    </location>
</feature>
<dbReference type="InterPro" id="IPR023380">
    <property type="entry name" value="DsbB-like_sf"/>
</dbReference>
<dbReference type="Proteomes" id="UP000215027">
    <property type="component" value="Chromosome II"/>
</dbReference>
<keyword evidence="3" id="KW-0813">Transport</keyword>
<evidence type="ECO:0000256" key="8">
    <source>
        <dbReference type="ARBA" id="ARBA00023136"/>
    </source>
</evidence>
<sequence>MKLSEFLEDYGGWLAFVIALIATMGSLYYSEVAGFIPCRLCWYQRILMYPLTIITLVGALRRDDYLPGYVLPLSLIGMAVSAYHYLMEKGVVPASNTCAADVPCSISYVNYLGFITIALMAFTAFTLITLIMFGMRAAYRRDNAEQLPIPGEAY</sequence>
<keyword evidence="5" id="KW-0249">Electron transport</keyword>
<feature type="transmembrane region" description="Helical" evidence="12">
    <location>
        <begin position="111"/>
        <end position="133"/>
    </location>
</feature>
<evidence type="ECO:0000256" key="2">
    <source>
        <dbReference type="ARBA" id="ARBA00007602"/>
    </source>
</evidence>
<reference evidence="13" key="1">
    <citation type="submission" date="2016-01" db="EMBL/GenBank/DDBJ databases">
        <authorList>
            <person name="Mcilroy J.S."/>
            <person name="Karst M S."/>
            <person name="Albertsen M."/>
        </authorList>
    </citation>
    <scope>NUCLEOTIDE SEQUENCE</scope>
    <source>
        <strain evidence="13">Cfx-K</strain>
    </source>
</reference>
<organism evidence="13 14">
    <name type="scientific">Candidatus Promineifilum breve</name>
    <dbReference type="NCBI Taxonomy" id="1806508"/>
    <lineage>
        <taxon>Bacteria</taxon>
        <taxon>Bacillati</taxon>
        <taxon>Chloroflexota</taxon>
        <taxon>Ardenticatenia</taxon>
        <taxon>Candidatus Promineifilales</taxon>
        <taxon>Candidatus Promineifilaceae</taxon>
        <taxon>Candidatus Promineifilum</taxon>
    </lineage>
</organism>
<evidence type="ECO:0000256" key="9">
    <source>
        <dbReference type="ARBA" id="ARBA00023157"/>
    </source>
</evidence>
<evidence type="ECO:0000313" key="13">
    <source>
        <dbReference type="EMBL" id="CUS06138.1"/>
    </source>
</evidence>
<gene>
    <name evidence="13" type="primary">bdbC</name>
    <name evidence="13" type="ORF">CFX0092_B0604</name>
</gene>
<dbReference type="InterPro" id="IPR003752">
    <property type="entry name" value="DiS_bond_form_DsbB/BdbC"/>
</dbReference>
<keyword evidence="9" id="KW-1015">Disulfide bond</keyword>
<keyword evidence="7" id="KW-0560">Oxidoreductase</keyword>
<evidence type="ECO:0000256" key="7">
    <source>
        <dbReference type="ARBA" id="ARBA00023002"/>
    </source>
</evidence>
<evidence type="ECO:0000256" key="5">
    <source>
        <dbReference type="ARBA" id="ARBA00022982"/>
    </source>
</evidence>
<keyword evidence="8 12" id="KW-0472">Membrane</keyword>
<keyword evidence="11" id="KW-0676">Redox-active center</keyword>
<evidence type="ECO:0000256" key="3">
    <source>
        <dbReference type="ARBA" id="ARBA00022448"/>
    </source>
</evidence>
<dbReference type="Gene3D" id="1.20.1550.10">
    <property type="entry name" value="DsbB-like"/>
    <property type="match status" value="1"/>
</dbReference>
<dbReference type="Pfam" id="PF02600">
    <property type="entry name" value="DsbB"/>
    <property type="match status" value="1"/>
</dbReference>
<evidence type="ECO:0000256" key="12">
    <source>
        <dbReference type="SAM" id="Phobius"/>
    </source>
</evidence>
<evidence type="ECO:0000256" key="6">
    <source>
        <dbReference type="ARBA" id="ARBA00022989"/>
    </source>
</evidence>
<keyword evidence="4 12" id="KW-0812">Transmembrane</keyword>
<dbReference type="GO" id="GO:0015035">
    <property type="term" value="F:protein-disulfide reductase activity"/>
    <property type="evidence" value="ECO:0007669"/>
    <property type="project" value="InterPro"/>
</dbReference>